<organism evidence="1 2">
    <name type="scientific">Candidatus Pantoea soli</name>
    <dbReference type="NCBI Taxonomy" id="3098669"/>
    <lineage>
        <taxon>Bacteria</taxon>
        <taxon>Pseudomonadati</taxon>
        <taxon>Pseudomonadota</taxon>
        <taxon>Gammaproteobacteria</taxon>
        <taxon>Enterobacterales</taxon>
        <taxon>Erwiniaceae</taxon>
        <taxon>Pantoea</taxon>
    </lineage>
</organism>
<geneLocation type="plasmid" evidence="1 2">
    <name>unnamed2</name>
</geneLocation>
<name>A0A518XJC6_9GAMM</name>
<evidence type="ECO:0000313" key="1">
    <source>
        <dbReference type="EMBL" id="QDY44285.1"/>
    </source>
</evidence>
<gene>
    <name evidence="1" type="ORF">D8B20_20340</name>
</gene>
<evidence type="ECO:0008006" key="3">
    <source>
        <dbReference type="Google" id="ProtNLM"/>
    </source>
</evidence>
<proteinExistence type="predicted"/>
<evidence type="ECO:0000313" key="2">
    <source>
        <dbReference type="Proteomes" id="UP000319411"/>
    </source>
</evidence>
<keyword evidence="1" id="KW-0614">Plasmid</keyword>
<dbReference type="KEGG" id="pdis:D8B20_20340"/>
<keyword evidence="2" id="KW-1185">Reference proteome</keyword>
<dbReference type="EMBL" id="CP032704">
    <property type="protein sequence ID" value="QDY44285.1"/>
    <property type="molecule type" value="Genomic_DNA"/>
</dbReference>
<protein>
    <recommendedName>
        <fullName evidence="3">Apea-like HEPN domain-containing protein</fullName>
    </recommendedName>
</protein>
<dbReference type="OrthoDB" id="6447432at2"/>
<dbReference type="AlphaFoldDB" id="A0A518XJC6"/>
<reference evidence="1 2" key="1">
    <citation type="submission" date="2018-10" db="EMBL/GenBank/DDBJ databases">
        <title>Genome Sequencing of Pantoea dispersa DSM 32899.</title>
        <authorList>
            <person name="Nawrath M."/>
            <person name="Ottenheim C."/>
            <person name="Wilm A."/>
            <person name="Zimmermann W."/>
            <person name="Wu J.C."/>
        </authorList>
    </citation>
    <scope>NUCLEOTIDE SEQUENCE [LARGE SCALE GENOMIC DNA]</scope>
    <source>
        <strain evidence="1 2">DSM 32899</strain>
        <plasmid evidence="1 2">unnamed2</plasmid>
    </source>
</reference>
<accession>A0A518XJC6</accession>
<dbReference type="RefSeq" id="WP_145891751.1">
    <property type="nucleotide sequence ID" value="NZ_CP032704.1"/>
</dbReference>
<sequence>MTDKIYRSVIHMGSMMAGYFRYRDVFQIYPGPVNNQSEHGQPVIIEYNERYRLPPKDGEEERINIFGEGYGHLDLLQEITALLQLITSCLTWVPSDGMSVRPGPQKRIEAFSTPDSRYPLRFSEARILNRMNAGPEFVSLQSQAVALLDSYFGMDTDTRERINASLFLHQKMRRLILNSASMGFVGLISSIENLVFFEGERQGFVVEKCKNCGQPRYSVTRRFRDFMEIYSEENFVREHNVRGYYHTEEEFVGEAAQELIKRFYDQRSLISHAGQILELDRSLSGFSMKEIRLLNEVETLTRIALFSYILKFNDPAKGCKSETDDQK</sequence>
<dbReference type="Proteomes" id="UP000319411">
    <property type="component" value="Plasmid unnamed2"/>
</dbReference>